<keyword evidence="2" id="KW-0812">Transmembrane</keyword>
<feature type="compositionally biased region" description="Polar residues" evidence="1">
    <location>
        <begin position="202"/>
        <end position="213"/>
    </location>
</feature>
<evidence type="ECO:0000313" key="3">
    <source>
        <dbReference type="EMBL" id="TKR95583.1"/>
    </source>
</evidence>
<sequence length="387" mass="42223">MKLPEVMSSLLRPDTQYRRRQHLVKLKEKFVIIASLCFVAFLLIFMLHSSKEEKPVTMRVNEVKAFIPSSAESAIRKKEFSHNEKMKFQTDVPSNDNTVDQDSDNEEPSQPEGDTKEQEKGYKIPNQAPKEKSSAESEGSADGLTKVVPVEANDDPKDNGNVPKSLEKPDAPAGQESTVPPAEIITELPGQLRDSKEALNGTEITDLSQQEDPAQNDDPEGLKAASIKEPSAEVVATEKSSINGTEFTSQERFKSGNSIDSQELLTAQNSGNSSELNAREPSKIATSEASNSTTEPQELTSLTANNLTSAATVKNDPKVTKGEQKKDPVTLGSVLIGGFMDAGKESDNLKALMRGEPQTPRVFELNVEEKKATSLAHDVKNVNMKRA</sequence>
<reference evidence="3 4" key="2">
    <citation type="journal article" date="2019" name="G3 (Bethesda)">
        <title>Hybrid Assembly of the Genome of the Entomopathogenic Nematode Steinernema carpocapsae Identifies the X-Chromosome.</title>
        <authorList>
            <person name="Serra L."/>
            <person name="Macchietto M."/>
            <person name="Macias-Munoz A."/>
            <person name="McGill C.J."/>
            <person name="Rodriguez I.M."/>
            <person name="Rodriguez B."/>
            <person name="Murad R."/>
            <person name="Mortazavi A."/>
        </authorList>
    </citation>
    <scope>NUCLEOTIDE SEQUENCE [LARGE SCALE GENOMIC DNA]</scope>
    <source>
        <strain evidence="3 4">ALL</strain>
    </source>
</reference>
<organism evidence="3 4">
    <name type="scientific">Steinernema carpocapsae</name>
    <name type="common">Entomopathogenic nematode</name>
    <dbReference type="NCBI Taxonomy" id="34508"/>
    <lineage>
        <taxon>Eukaryota</taxon>
        <taxon>Metazoa</taxon>
        <taxon>Ecdysozoa</taxon>
        <taxon>Nematoda</taxon>
        <taxon>Chromadorea</taxon>
        <taxon>Rhabditida</taxon>
        <taxon>Tylenchina</taxon>
        <taxon>Panagrolaimomorpha</taxon>
        <taxon>Strongyloidoidea</taxon>
        <taxon>Steinernematidae</taxon>
        <taxon>Steinernema</taxon>
    </lineage>
</organism>
<feature type="compositionally biased region" description="Polar residues" evidence="1">
    <location>
        <begin position="255"/>
        <end position="276"/>
    </location>
</feature>
<dbReference type="AlphaFoldDB" id="A0A4U5PGQ9"/>
<proteinExistence type="predicted"/>
<name>A0A4U5PGQ9_STECR</name>
<feature type="compositionally biased region" description="Acidic residues" evidence="1">
    <location>
        <begin position="99"/>
        <end position="109"/>
    </location>
</feature>
<comment type="caution">
    <text evidence="3">The sequence shown here is derived from an EMBL/GenBank/DDBJ whole genome shotgun (WGS) entry which is preliminary data.</text>
</comment>
<feature type="compositionally biased region" description="Polar residues" evidence="1">
    <location>
        <begin position="238"/>
        <end position="248"/>
    </location>
</feature>
<feature type="transmembrane region" description="Helical" evidence="2">
    <location>
        <begin position="30"/>
        <end position="48"/>
    </location>
</feature>
<keyword evidence="4" id="KW-1185">Reference proteome</keyword>
<keyword evidence="2" id="KW-1133">Transmembrane helix</keyword>
<protein>
    <submittedName>
        <fullName evidence="3">Uncharacterized protein</fullName>
    </submittedName>
</protein>
<feature type="region of interest" description="Disordered" evidence="1">
    <location>
        <begin position="80"/>
        <end position="326"/>
    </location>
</feature>
<keyword evidence="2" id="KW-0472">Membrane</keyword>
<evidence type="ECO:0000256" key="2">
    <source>
        <dbReference type="SAM" id="Phobius"/>
    </source>
</evidence>
<feature type="compositionally biased region" description="Polar residues" evidence="1">
    <location>
        <begin position="284"/>
        <end position="312"/>
    </location>
</feature>
<gene>
    <name evidence="3" type="ORF">L596_009729</name>
</gene>
<dbReference type="Proteomes" id="UP000298663">
    <property type="component" value="Unassembled WGS sequence"/>
</dbReference>
<dbReference type="EMBL" id="AZBU02000002">
    <property type="protein sequence ID" value="TKR95583.1"/>
    <property type="molecule type" value="Genomic_DNA"/>
</dbReference>
<feature type="compositionally biased region" description="Basic and acidic residues" evidence="1">
    <location>
        <begin position="113"/>
        <end position="122"/>
    </location>
</feature>
<reference evidence="3 4" key="1">
    <citation type="journal article" date="2015" name="Genome Biol.">
        <title>Comparative genomics of Steinernema reveals deeply conserved gene regulatory networks.</title>
        <authorList>
            <person name="Dillman A.R."/>
            <person name="Macchietto M."/>
            <person name="Porter C.F."/>
            <person name="Rogers A."/>
            <person name="Williams B."/>
            <person name="Antoshechkin I."/>
            <person name="Lee M.M."/>
            <person name="Goodwin Z."/>
            <person name="Lu X."/>
            <person name="Lewis E.E."/>
            <person name="Goodrich-Blair H."/>
            <person name="Stock S.P."/>
            <person name="Adams B.J."/>
            <person name="Sternberg P.W."/>
            <person name="Mortazavi A."/>
        </authorList>
    </citation>
    <scope>NUCLEOTIDE SEQUENCE [LARGE SCALE GENOMIC DNA]</scope>
    <source>
        <strain evidence="3 4">ALL</strain>
    </source>
</reference>
<evidence type="ECO:0000256" key="1">
    <source>
        <dbReference type="SAM" id="MobiDB-lite"/>
    </source>
</evidence>
<accession>A0A4U5PGQ9</accession>
<feature type="compositionally biased region" description="Basic and acidic residues" evidence="1">
    <location>
        <begin position="315"/>
        <end position="326"/>
    </location>
</feature>
<evidence type="ECO:0000313" key="4">
    <source>
        <dbReference type="Proteomes" id="UP000298663"/>
    </source>
</evidence>